<organism evidence="2">
    <name type="scientific">Tanacetum cinerariifolium</name>
    <name type="common">Dalmatian daisy</name>
    <name type="synonym">Chrysanthemum cinerariifolium</name>
    <dbReference type="NCBI Taxonomy" id="118510"/>
    <lineage>
        <taxon>Eukaryota</taxon>
        <taxon>Viridiplantae</taxon>
        <taxon>Streptophyta</taxon>
        <taxon>Embryophyta</taxon>
        <taxon>Tracheophyta</taxon>
        <taxon>Spermatophyta</taxon>
        <taxon>Magnoliopsida</taxon>
        <taxon>eudicotyledons</taxon>
        <taxon>Gunneridae</taxon>
        <taxon>Pentapetalae</taxon>
        <taxon>asterids</taxon>
        <taxon>campanulids</taxon>
        <taxon>Asterales</taxon>
        <taxon>Asteraceae</taxon>
        <taxon>Asteroideae</taxon>
        <taxon>Anthemideae</taxon>
        <taxon>Anthemidinae</taxon>
        <taxon>Tanacetum</taxon>
    </lineage>
</organism>
<evidence type="ECO:0000313" key="2">
    <source>
        <dbReference type="EMBL" id="GFD38157.1"/>
    </source>
</evidence>
<feature type="region of interest" description="Disordered" evidence="1">
    <location>
        <begin position="1"/>
        <end position="23"/>
    </location>
</feature>
<proteinExistence type="predicted"/>
<feature type="non-terminal residue" evidence="2">
    <location>
        <position position="51"/>
    </location>
</feature>
<comment type="caution">
    <text evidence="2">The sequence shown here is derived from an EMBL/GenBank/DDBJ whole genome shotgun (WGS) entry which is preliminary data.</text>
</comment>
<name>A0A699VSI7_TANCI</name>
<dbReference type="EMBL" id="BKCJ011496582">
    <property type="protein sequence ID" value="GFD38157.1"/>
    <property type="molecule type" value="Genomic_DNA"/>
</dbReference>
<accession>A0A699VSI7</accession>
<protein>
    <submittedName>
        <fullName evidence="2">Uncharacterized protein</fullName>
    </submittedName>
</protein>
<dbReference type="AlphaFoldDB" id="A0A699VSI7"/>
<reference evidence="2" key="1">
    <citation type="journal article" date="2019" name="Sci. Rep.">
        <title>Draft genome of Tanacetum cinerariifolium, the natural source of mosquito coil.</title>
        <authorList>
            <person name="Yamashiro T."/>
            <person name="Shiraishi A."/>
            <person name="Satake H."/>
            <person name="Nakayama K."/>
        </authorList>
    </citation>
    <scope>NUCLEOTIDE SEQUENCE</scope>
</reference>
<sequence>MPSATGASLSSSTGPWGTKVDAMPKAPGLVGELAGEVQARERIGAGENVEI</sequence>
<feature type="compositionally biased region" description="Low complexity" evidence="1">
    <location>
        <begin position="1"/>
        <end position="15"/>
    </location>
</feature>
<gene>
    <name evidence="2" type="ORF">Tci_910126</name>
</gene>
<evidence type="ECO:0000256" key="1">
    <source>
        <dbReference type="SAM" id="MobiDB-lite"/>
    </source>
</evidence>